<feature type="chain" id="PRO_5014714426" evidence="1">
    <location>
        <begin position="25"/>
        <end position="74"/>
    </location>
</feature>
<evidence type="ECO:0000313" key="2">
    <source>
        <dbReference type="EMBL" id="MBW63184.1"/>
    </source>
</evidence>
<accession>A0A2M4CCZ9</accession>
<keyword evidence="1" id="KW-0732">Signal</keyword>
<dbReference type="EMBL" id="GGFJ01014043">
    <property type="protein sequence ID" value="MBW63184.1"/>
    <property type="molecule type" value="Transcribed_RNA"/>
</dbReference>
<name>A0A2M4CCZ9_9DIPT</name>
<dbReference type="AlphaFoldDB" id="A0A2M4CCZ9"/>
<evidence type="ECO:0000256" key="1">
    <source>
        <dbReference type="SAM" id="SignalP"/>
    </source>
</evidence>
<sequence length="74" mass="8327">MMMVTIRTHCVCGVVVPLWNLLDATRTSKAYGEREVILHELLMPNSGRSEVHRGFSPPPEPFLKACPPVIVLER</sequence>
<protein>
    <submittedName>
        <fullName evidence="2">Putative secreted protein</fullName>
    </submittedName>
</protein>
<proteinExistence type="predicted"/>
<reference evidence="2" key="1">
    <citation type="submission" date="2018-01" db="EMBL/GenBank/DDBJ databases">
        <title>An insight into the sialome of Amazonian anophelines.</title>
        <authorList>
            <person name="Ribeiro J.M."/>
            <person name="Scarpassa V."/>
            <person name="Calvo E."/>
        </authorList>
    </citation>
    <scope>NUCLEOTIDE SEQUENCE</scope>
    <source>
        <tissue evidence="2">Salivary glands</tissue>
    </source>
</reference>
<organism evidence="2">
    <name type="scientific">Anopheles marajoara</name>
    <dbReference type="NCBI Taxonomy" id="58244"/>
    <lineage>
        <taxon>Eukaryota</taxon>
        <taxon>Metazoa</taxon>
        <taxon>Ecdysozoa</taxon>
        <taxon>Arthropoda</taxon>
        <taxon>Hexapoda</taxon>
        <taxon>Insecta</taxon>
        <taxon>Pterygota</taxon>
        <taxon>Neoptera</taxon>
        <taxon>Endopterygota</taxon>
        <taxon>Diptera</taxon>
        <taxon>Nematocera</taxon>
        <taxon>Culicoidea</taxon>
        <taxon>Culicidae</taxon>
        <taxon>Anophelinae</taxon>
        <taxon>Anopheles</taxon>
    </lineage>
</organism>
<feature type="signal peptide" evidence="1">
    <location>
        <begin position="1"/>
        <end position="24"/>
    </location>
</feature>